<keyword evidence="2" id="KW-0812">Transmembrane</keyword>
<keyword evidence="2" id="KW-0472">Membrane</keyword>
<comment type="similarity">
    <text evidence="1">Belongs to the TMEM121 family.</text>
</comment>
<dbReference type="Pfam" id="PF14997">
    <property type="entry name" value="CECR6_TMEM121"/>
    <property type="match status" value="1"/>
</dbReference>
<feature type="transmembrane region" description="Helical" evidence="2">
    <location>
        <begin position="250"/>
        <end position="270"/>
    </location>
</feature>
<evidence type="ECO:0000313" key="3">
    <source>
        <dbReference type="EMBL" id="KAL0271893.1"/>
    </source>
</evidence>
<evidence type="ECO:0000256" key="1">
    <source>
        <dbReference type="ARBA" id="ARBA00007711"/>
    </source>
</evidence>
<dbReference type="PANTHER" id="PTHR47399">
    <property type="entry name" value="TRANSMEMBRANE PROTEIN 121B"/>
    <property type="match status" value="1"/>
</dbReference>
<gene>
    <name evidence="3" type="ORF">PYX00_005057</name>
</gene>
<feature type="transmembrane region" description="Helical" evidence="2">
    <location>
        <begin position="170"/>
        <end position="194"/>
    </location>
</feature>
<evidence type="ECO:0000256" key="2">
    <source>
        <dbReference type="SAM" id="Phobius"/>
    </source>
</evidence>
<sequence length="351" mass="39515">MSCCNRRLATQIFLGVLQGVLILAQGSLLNYYIISHFSSTSTTYFFFLGDFVCIFIFVGALTVAYRYLVAFHREEKKNESFLYSPKRFIPSYSISKFGVLPMVYLSWAFYALLLVSKIAVIFSADIPNNLNAKDVAGPQLLRFGIALAGIVFFILVEGHNWAEPESPRYVYVNSICLKTGIEILDSVSFLTLLVTQLGGEPSIELTPAFCTTIIVISSINFLLPILMLYKLSLGSRNCLRFPVCINVLHSLLHICLIDIPFLCVRLFLWIKFSHNASMFMMKNVFGIMNTIKSIHPDVKACCRSDPENRGVSVQYFPSKKILRVDEGVGEDGKISEQVDELRKINSSEKSE</sequence>
<feature type="transmembrane region" description="Helical" evidence="2">
    <location>
        <begin position="45"/>
        <end position="68"/>
    </location>
</feature>
<keyword evidence="2" id="KW-1133">Transmembrane helix</keyword>
<dbReference type="InterPro" id="IPR026624">
    <property type="entry name" value="CECR6"/>
</dbReference>
<feature type="transmembrane region" description="Helical" evidence="2">
    <location>
        <begin position="206"/>
        <end position="229"/>
    </location>
</feature>
<feature type="transmembrane region" description="Helical" evidence="2">
    <location>
        <begin position="97"/>
        <end position="120"/>
    </location>
</feature>
<feature type="transmembrane region" description="Helical" evidence="2">
    <location>
        <begin position="12"/>
        <end position="33"/>
    </location>
</feature>
<feature type="transmembrane region" description="Helical" evidence="2">
    <location>
        <begin position="140"/>
        <end position="158"/>
    </location>
</feature>
<accession>A0AAW2HRB6</accession>
<comment type="caution">
    <text evidence="3">The sequence shown here is derived from an EMBL/GenBank/DDBJ whole genome shotgun (WGS) entry which is preliminary data.</text>
</comment>
<proteinExistence type="inferred from homology"/>
<dbReference type="AlphaFoldDB" id="A0AAW2HRB6"/>
<dbReference type="InterPro" id="IPR032776">
    <property type="entry name" value="CECR6/TMEM121"/>
</dbReference>
<dbReference type="PANTHER" id="PTHR47399:SF1">
    <property type="entry name" value="TRANSMEMBRANE PROTEIN 121B"/>
    <property type="match status" value="1"/>
</dbReference>
<name>A0AAW2HRB6_9NEOP</name>
<protein>
    <submittedName>
        <fullName evidence="3">Uncharacterized protein</fullName>
    </submittedName>
</protein>
<dbReference type="EMBL" id="JARGDH010000003">
    <property type="protein sequence ID" value="KAL0271893.1"/>
    <property type="molecule type" value="Genomic_DNA"/>
</dbReference>
<organism evidence="3">
    <name type="scientific">Menopon gallinae</name>
    <name type="common">poultry shaft louse</name>
    <dbReference type="NCBI Taxonomy" id="328185"/>
    <lineage>
        <taxon>Eukaryota</taxon>
        <taxon>Metazoa</taxon>
        <taxon>Ecdysozoa</taxon>
        <taxon>Arthropoda</taxon>
        <taxon>Hexapoda</taxon>
        <taxon>Insecta</taxon>
        <taxon>Pterygota</taxon>
        <taxon>Neoptera</taxon>
        <taxon>Paraneoptera</taxon>
        <taxon>Psocodea</taxon>
        <taxon>Troctomorpha</taxon>
        <taxon>Phthiraptera</taxon>
        <taxon>Amblycera</taxon>
        <taxon>Menoponidae</taxon>
        <taxon>Menopon</taxon>
    </lineage>
</organism>
<reference evidence="3" key="1">
    <citation type="journal article" date="2024" name="Gigascience">
        <title>Chromosome-level genome of the poultry shaft louse Menopon gallinae provides insight into the host-switching and adaptive evolution of parasitic lice.</title>
        <authorList>
            <person name="Xu Y."/>
            <person name="Ma L."/>
            <person name="Liu S."/>
            <person name="Liang Y."/>
            <person name="Liu Q."/>
            <person name="He Z."/>
            <person name="Tian L."/>
            <person name="Duan Y."/>
            <person name="Cai W."/>
            <person name="Li H."/>
            <person name="Song F."/>
        </authorList>
    </citation>
    <scope>NUCLEOTIDE SEQUENCE</scope>
    <source>
        <strain evidence="3">Cailab_2023a</strain>
    </source>
</reference>